<sequence>MADDRHGGNLPAEVTRFIGRRRELAEARRVLARSRLVTLTGVGGVGKTRLALRLATEVRGGYEGGAWLVELSALREPDLLARHVADKLGLPGQAAGDQTDRLCEHLADRELLLVLDTCEHLVEGTAALVETLLRAAPRLRVLATSREPLDVMGEHNLVIPPLAVAADGGPPDAPPDAPGAAP</sequence>
<evidence type="ECO:0000313" key="3">
    <source>
        <dbReference type="EMBL" id="RFU38113.1"/>
    </source>
</evidence>
<feature type="compositionally biased region" description="Pro residues" evidence="1">
    <location>
        <begin position="171"/>
        <end position="182"/>
    </location>
</feature>
<dbReference type="Gene3D" id="3.40.50.300">
    <property type="entry name" value="P-loop containing nucleotide triphosphate hydrolases"/>
    <property type="match status" value="1"/>
</dbReference>
<organism evidence="3 4">
    <name type="scientific">Actinomadura logoneensis</name>
    <dbReference type="NCBI Taxonomy" id="2293572"/>
    <lineage>
        <taxon>Bacteria</taxon>
        <taxon>Bacillati</taxon>
        <taxon>Actinomycetota</taxon>
        <taxon>Actinomycetes</taxon>
        <taxon>Streptosporangiales</taxon>
        <taxon>Thermomonosporaceae</taxon>
        <taxon>Actinomadura</taxon>
    </lineage>
</organism>
<evidence type="ECO:0000259" key="2">
    <source>
        <dbReference type="Pfam" id="PF13401"/>
    </source>
</evidence>
<dbReference type="SUPFAM" id="SSF52540">
    <property type="entry name" value="P-loop containing nucleoside triphosphate hydrolases"/>
    <property type="match status" value="1"/>
</dbReference>
<accession>A0A372JDL9</accession>
<name>A0A372JDL9_9ACTN</name>
<feature type="non-terminal residue" evidence="3">
    <location>
        <position position="182"/>
    </location>
</feature>
<dbReference type="InterPro" id="IPR027417">
    <property type="entry name" value="P-loop_NTPase"/>
</dbReference>
<dbReference type="InterPro" id="IPR049945">
    <property type="entry name" value="AAA_22"/>
</dbReference>
<dbReference type="GO" id="GO:0016887">
    <property type="term" value="F:ATP hydrolysis activity"/>
    <property type="evidence" value="ECO:0007669"/>
    <property type="project" value="InterPro"/>
</dbReference>
<dbReference type="OrthoDB" id="3194665at2"/>
<reference evidence="3 4" key="1">
    <citation type="submission" date="2018-08" db="EMBL/GenBank/DDBJ databases">
        <title>Actinomadura jelena sp. nov., a novel Actinomycete isolated from soil in Chad.</title>
        <authorList>
            <person name="Shi L."/>
        </authorList>
    </citation>
    <scope>NUCLEOTIDE SEQUENCE [LARGE SCALE GENOMIC DNA]</scope>
    <source>
        <strain evidence="3 4">NEAU-G17</strain>
    </source>
</reference>
<dbReference type="PANTHER" id="PTHR47691">
    <property type="entry name" value="REGULATOR-RELATED"/>
    <property type="match status" value="1"/>
</dbReference>
<proteinExistence type="predicted"/>
<feature type="region of interest" description="Disordered" evidence="1">
    <location>
        <begin position="163"/>
        <end position="182"/>
    </location>
</feature>
<dbReference type="PANTHER" id="PTHR47691:SF3">
    <property type="entry name" value="HTH-TYPE TRANSCRIPTIONAL REGULATOR RV0890C-RELATED"/>
    <property type="match status" value="1"/>
</dbReference>
<gene>
    <name evidence="3" type="ORF">DZF91_29385</name>
</gene>
<feature type="domain" description="ORC1/DEAH AAA+ ATPase" evidence="2">
    <location>
        <begin position="35"/>
        <end position="133"/>
    </location>
</feature>
<dbReference type="Proteomes" id="UP000261811">
    <property type="component" value="Unassembled WGS sequence"/>
</dbReference>
<dbReference type="AlphaFoldDB" id="A0A372JDL9"/>
<dbReference type="EMBL" id="QURH01000871">
    <property type="protein sequence ID" value="RFU38113.1"/>
    <property type="molecule type" value="Genomic_DNA"/>
</dbReference>
<protein>
    <submittedName>
        <fullName evidence="3">LuxR family transcriptional regulator</fullName>
    </submittedName>
</protein>
<comment type="caution">
    <text evidence="3">The sequence shown here is derived from an EMBL/GenBank/DDBJ whole genome shotgun (WGS) entry which is preliminary data.</text>
</comment>
<evidence type="ECO:0000313" key="4">
    <source>
        <dbReference type="Proteomes" id="UP000261811"/>
    </source>
</evidence>
<dbReference type="Pfam" id="PF13401">
    <property type="entry name" value="AAA_22"/>
    <property type="match status" value="1"/>
</dbReference>
<evidence type="ECO:0000256" key="1">
    <source>
        <dbReference type="SAM" id="MobiDB-lite"/>
    </source>
</evidence>
<keyword evidence="4" id="KW-1185">Reference proteome</keyword>